<sequence>MTMMGFYGKVASRGDFIERNLPKDFQRSWDAWLSAGLQTSRQQLGEHWLDAYLTSPLWRFALAPGVCGSEAMMGVLMPSIDRVGRYFPLTIACPIPGGQPLLALQANESWFERIENLLLSTLEEGARFEDFESEVQRLEPLPDTVTPAHDEAHGLQHWPVVDAAGRLAALAAQACSGASLWWGRGSQRIAAGLRRCQGLPPTESFAVYLLGPEVVAQ</sequence>
<proteinExistence type="predicted"/>
<accession>A0A379INI3</accession>
<name>A0A379INI3_ECTME</name>
<dbReference type="RefSeq" id="WP_115290316.1">
    <property type="nucleotide sequence ID" value="NZ_UGUU01000001.1"/>
</dbReference>
<dbReference type="AlphaFoldDB" id="A0A379INI3"/>
<dbReference type="Pfam" id="PF09867">
    <property type="entry name" value="TagF_N"/>
    <property type="match status" value="1"/>
</dbReference>
<organism evidence="1 2">
    <name type="scientific">Ectopseudomonas mendocina</name>
    <name type="common">Pseudomonas mendocina</name>
    <dbReference type="NCBI Taxonomy" id="300"/>
    <lineage>
        <taxon>Bacteria</taxon>
        <taxon>Pseudomonadati</taxon>
        <taxon>Pseudomonadota</taxon>
        <taxon>Gammaproteobacteria</taxon>
        <taxon>Pseudomonadales</taxon>
        <taxon>Pseudomonadaceae</taxon>
        <taxon>Ectopseudomonas</taxon>
    </lineage>
</organism>
<gene>
    <name evidence="1" type="primary">impM</name>
    <name evidence="1" type="ORF">NCTC10899_00418</name>
</gene>
<reference evidence="1 2" key="1">
    <citation type="submission" date="2018-06" db="EMBL/GenBank/DDBJ databases">
        <authorList>
            <consortium name="Pathogen Informatics"/>
            <person name="Doyle S."/>
        </authorList>
    </citation>
    <scope>NUCLEOTIDE SEQUENCE [LARGE SCALE GENOMIC DNA]</scope>
    <source>
        <strain evidence="1 2">NCTC10899</strain>
    </source>
</reference>
<dbReference type="PIRSF" id="PIRSF029287">
    <property type="entry name" value="UCP029287"/>
    <property type="match status" value="1"/>
</dbReference>
<evidence type="ECO:0000313" key="1">
    <source>
        <dbReference type="EMBL" id="SUD37661.1"/>
    </source>
</evidence>
<dbReference type="InterPro" id="IPR017748">
    <property type="entry name" value="TagF"/>
</dbReference>
<dbReference type="Proteomes" id="UP000254260">
    <property type="component" value="Unassembled WGS sequence"/>
</dbReference>
<dbReference type="InterPro" id="IPR038225">
    <property type="entry name" value="TagF_sf"/>
</dbReference>
<dbReference type="OrthoDB" id="9801841at2"/>
<dbReference type="NCBIfam" id="TIGR03373">
    <property type="entry name" value="VI_minor_4"/>
    <property type="match status" value="1"/>
</dbReference>
<protein>
    <submittedName>
        <fullName evidence="1">Protein ImpM</fullName>
    </submittedName>
</protein>
<evidence type="ECO:0000313" key="2">
    <source>
        <dbReference type="Proteomes" id="UP000254260"/>
    </source>
</evidence>
<dbReference type="Gene3D" id="3.40.1730.10">
    <property type="entry name" value="pa0076 domain"/>
    <property type="match status" value="1"/>
</dbReference>
<dbReference type="EMBL" id="UGUU01000001">
    <property type="protein sequence ID" value="SUD37661.1"/>
    <property type="molecule type" value="Genomic_DNA"/>
</dbReference>